<evidence type="ECO:0000256" key="4">
    <source>
        <dbReference type="ARBA" id="ARBA00022692"/>
    </source>
</evidence>
<dbReference type="InterPro" id="IPR036259">
    <property type="entry name" value="MFS_trans_sf"/>
</dbReference>
<keyword evidence="3" id="KW-1003">Cell membrane</keyword>
<protein>
    <submittedName>
        <fullName evidence="9">Permease</fullName>
    </submittedName>
</protein>
<feature type="transmembrane region" description="Helical" evidence="7">
    <location>
        <begin position="282"/>
        <end position="300"/>
    </location>
</feature>
<feature type="transmembrane region" description="Helical" evidence="7">
    <location>
        <begin position="347"/>
        <end position="367"/>
    </location>
</feature>
<feature type="domain" description="Major facilitator superfamily (MFS) profile" evidence="8">
    <location>
        <begin position="215"/>
        <end position="406"/>
    </location>
</feature>
<dbReference type="GO" id="GO:0022857">
    <property type="term" value="F:transmembrane transporter activity"/>
    <property type="evidence" value="ECO:0007669"/>
    <property type="project" value="InterPro"/>
</dbReference>
<keyword evidence="10" id="KW-1185">Reference proteome</keyword>
<dbReference type="AlphaFoldDB" id="A0A0Q3QI65"/>
<comment type="caution">
    <text evidence="9">The sequence shown here is derived from an EMBL/GenBank/DDBJ whole genome shotgun (WGS) entry which is preliminary data.</text>
</comment>
<organism evidence="9 10">
    <name type="scientific">Cytobacillus solani</name>
    <dbReference type="NCBI Taxonomy" id="1637975"/>
    <lineage>
        <taxon>Bacteria</taxon>
        <taxon>Bacillati</taxon>
        <taxon>Bacillota</taxon>
        <taxon>Bacilli</taxon>
        <taxon>Bacillales</taxon>
        <taxon>Bacillaceae</taxon>
        <taxon>Cytobacillus</taxon>
    </lineage>
</organism>
<dbReference type="RefSeq" id="WP_056681970.1">
    <property type="nucleotide sequence ID" value="NZ_LJIX01000006.1"/>
</dbReference>
<evidence type="ECO:0000256" key="1">
    <source>
        <dbReference type="ARBA" id="ARBA00004651"/>
    </source>
</evidence>
<dbReference type="SUPFAM" id="SSF103473">
    <property type="entry name" value="MFS general substrate transporter"/>
    <property type="match status" value="1"/>
</dbReference>
<feature type="transmembrane region" description="Helical" evidence="7">
    <location>
        <begin position="217"/>
        <end position="242"/>
    </location>
</feature>
<feature type="transmembrane region" description="Helical" evidence="7">
    <location>
        <begin position="141"/>
        <end position="165"/>
    </location>
</feature>
<evidence type="ECO:0000256" key="3">
    <source>
        <dbReference type="ARBA" id="ARBA00022475"/>
    </source>
</evidence>
<evidence type="ECO:0000256" key="5">
    <source>
        <dbReference type="ARBA" id="ARBA00022989"/>
    </source>
</evidence>
<gene>
    <name evidence="9" type="ORF">AN957_01765</name>
</gene>
<dbReference type="Gene3D" id="1.20.1250.20">
    <property type="entry name" value="MFS general substrate transporter like domains"/>
    <property type="match status" value="1"/>
</dbReference>
<sequence length="406" mass="45352">MRNSIFKNRSFVFVWIGNAISEFGGAFGTFCNSILIYQLTGSTMALGSMWLLYFLPSLILQLFIGPFIDRWSRKWIMVFSQWARGGIFLIPLVSLLTGTLEPWHIFAVQIFVGLITPVYTPANQAIIPFIVAKEQLNTANAYLDGTVRLMTFMAPIAGGVVVEYFGVKLTLFFVSGFLLASGTLLLFIKEEKTSQNERKTWLQQFTEGISYFFKQPIIVWLGIFLAFIQFGVGAAMVINLPYITTELSGTYAEYGYFMASFPLGYVIGSMLIGKIKYKSRRVIMLGSLVIGGFTYLFLAINHSMYVAYMTEAIAGIAMAIFGVHNISIFQQIIPNHLMGKVISVRLFIIRGAMPLGVAAGSVLSELWGIRPLYLLIGSLICCVSLIGIFFPYFKFIDNPIKKEMAS</sequence>
<feature type="transmembrane region" description="Helical" evidence="7">
    <location>
        <begin position="254"/>
        <end position="273"/>
    </location>
</feature>
<evidence type="ECO:0000313" key="9">
    <source>
        <dbReference type="EMBL" id="KQL17489.1"/>
    </source>
</evidence>
<keyword evidence="4 7" id="KW-0812">Transmembrane</keyword>
<dbReference type="EMBL" id="LJIX01000006">
    <property type="protein sequence ID" value="KQL17489.1"/>
    <property type="molecule type" value="Genomic_DNA"/>
</dbReference>
<accession>A0A0Q3QI65</accession>
<evidence type="ECO:0000313" key="10">
    <source>
        <dbReference type="Proteomes" id="UP000050996"/>
    </source>
</evidence>
<dbReference type="PANTHER" id="PTHR43266:SF10">
    <property type="entry name" value="BACILYSIN EXPORTER BACE-RELATED"/>
    <property type="match status" value="1"/>
</dbReference>
<dbReference type="GO" id="GO:0005886">
    <property type="term" value="C:plasma membrane"/>
    <property type="evidence" value="ECO:0007669"/>
    <property type="project" value="UniProtKB-SubCell"/>
</dbReference>
<reference evidence="9 10" key="1">
    <citation type="submission" date="2015-09" db="EMBL/GenBank/DDBJ databases">
        <title>Genome sequencing project for genomic taxonomy and phylogenomics of Bacillus-like bacteria.</title>
        <authorList>
            <person name="Liu B."/>
            <person name="Wang J."/>
            <person name="Zhu Y."/>
            <person name="Liu G."/>
            <person name="Chen Q."/>
            <person name="Chen Z."/>
            <person name="Lan J."/>
            <person name="Che J."/>
            <person name="Ge C."/>
            <person name="Shi H."/>
            <person name="Pan Z."/>
            <person name="Liu X."/>
        </authorList>
    </citation>
    <scope>NUCLEOTIDE SEQUENCE [LARGE SCALE GENOMIC DNA]</scope>
    <source>
        <strain evidence="9 10">FJAT-18043</strain>
    </source>
</reference>
<dbReference type="InterPro" id="IPR020846">
    <property type="entry name" value="MFS_dom"/>
</dbReference>
<name>A0A0Q3QI65_9BACI</name>
<evidence type="ECO:0000256" key="6">
    <source>
        <dbReference type="ARBA" id="ARBA00023136"/>
    </source>
</evidence>
<comment type="subcellular location">
    <subcellularLocation>
        <location evidence="1">Cell membrane</location>
        <topology evidence="1">Multi-pass membrane protein</topology>
    </subcellularLocation>
</comment>
<dbReference type="STRING" id="1637975.AN957_01765"/>
<proteinExistence type="predicted"/>
<feature type="transmembrane region" description="Helical" evidence="7">
    <location>
        <begin position="373"/>
        <end position="393"/>
    </location>
</feature>
<feature type="transmembrane region" description="Helical" evidence="7">
    <location>
        <begin position="171"/>
        <end position="188"/>
    </location>
</feature>
<dbReference type="CDD" id="cd06173">
    <property type="entry name" value="MFS_MefA_like"/>
    <property type="match status" value="1"/>
</dbReference>
<evidence type="ECO:0000256" key="7">
    <source>
        <dbReference type="SAM" id="Phobius"/>
    </source>
</evidence>
<feature type="transmembrane region" description="Helical" evidence="7">
    <location>
        <begin position="12"/>
        <end position="37"/>
    </location>
</feature>
<dbReference type="Pfam" id="PF05977">
    <property type="entry name" value="MFS_3"/>
    <property type="match status" value="1"/>
</dbReference>
<feature type="transmembrane region" description="Helical" evidence="7">
    <location>
        <begin position="75"/>
        <end position="97"/>
    </location>
</feature>
<dbReference type="PATRIC" id="fig|1637975.4.peg.31"/>
<dbReference type="Proteomes" id="UP000050996">
    <property type="component" value="Unassembled WGS sequence"/>
</dbReference>
<keyword evidence="5 7" id="KW-1133">Transmembrane helix</keyword>
<dbReference type="InterPro" id="IPR010290">
    <property type="entry name" value="TM_effector"/>
</dbReference>
<feature type="transmembrane region" description="Helical" evidence="7">
    <location>
        <begin position="306"/>
        <end position="326"/>
    </location>
</feature>
<feature type="transmembrane region" description="Helical" evidence="7">
    <location>
        <begin position="49"/>
        <end position="68"/>
    </location>
</feature>
<keyword evidence="6 7" id="KW-0472">Membrane</keyword>
<evidence type="ECO:0000259" key="8">
    <source>
        <dbReference type="PROSITE" id="PS50850"/>
    </source>
</evidence>
<dbReference type="PANTHER" id="PTHR43266">
    <property type="entry name" value="MACROLIDE-EFFLUX PROTEIN"/>
    <property type="match status" value="1"/>
</dbReference>
<keyword evidence="2" id="KW-0813">Transport</keyword>
<dbReference type="PROSITE" id="PS50850">
    <property type="entry name" value="MFS"/>
    <property type="match status" value="1"/>
</dbReference>
<evidence type="ECO:0000256" key="2">
    <source>
        <dbReference type="ARBA" id="ARBA00022448"/>
    </source>
</evidence>